<protein>
    <recommendedName>
        <fullName evidence="3">Lumazine-binding domain protein</fullName>
    </recommendedName>
</protein>
<name>A0ABZ3J9V5_SPOA4</name>
<dbReference type="SUPFAM" id="SSF54427">
    <property type="entry name" value="NTF2-like"/>
    <property type="match status" value="1"/>
</dbReference>
<evidence type="ECO:0008006" key="3">
    <source>
        <dbReference type="Google" id="ProtNLM"/>
    </source>
</evidence>
<dbReference type="InterPro" id="IPR032710">
    <property type="entry name" value="NTF2-like_dom_sf"/>
</dbReference>
<evidence type="ECO:0000313" key="2">
    <source>
        <dbReference type="Proteomes" id="UP000216052"/>
    </source>
</evidence>
<sequence length="132" mass="15089">MVKKTVLSALALLVFLGLAAGGGFYYYENINPPDLTPGQVIEQYFAAVQKGDYQKAYQMVSRQHYHDSFNQFIDRVSMYSPEMTLQVQGETIDNNKAVVNLHIFIPLEFGPYSSNTSMDLIREKREWKIVCP</sequence>
<keyword evidence="2" id="KW-1185">Reference proteome</keyword>
<evidence type="ECO:0000313" key="1">
    <source>
        <dbReference type="EMBL" id="XFO75143.1"/>
    </source>
</evidence>
<dbReference type="Proteomes" id="UP000216052">
    <property type="component" value="Chromosome"/>
</dbReference>
<gene>
    <name evidence="1" type="ORF">SPACI_052580</name>
</gene>
<accession>A0ABZ3J9V5</accession>
<organism evidence="1 2">
    <name type="scientific">Sporomusa acidovorans (strain ATCC 49682 / DSM 3132 / Mol)</name>
    <dbReference type="NCBI Taxonomy" id="1123286"/>
    <lineage>
        <taxon>Bacteria</taxon>
        <taxon>Bacillati</taxon>
        <taxon>Bacillota</taxon>
        <taxon>Negativicutes</taxon>
        <taxon>Selenomonadales</taxon>
        <taxon>Sporomusaceae</taxon>
        <taxon>Sporomusa</taxon>
    </lineage>
</organism>
<proteinExistence type="predicted"/>
<reference evidence="1" key="1">
    <citation type="submission" date="2024-05" db="EMBL/GenBank/DDBJ databases">
        <title>Isolation and characterization of Sporomusa carbonis sp. nov., a carboxydotrophic hydrogenogen in the genus of Sporomusa isolated from a charcoal burning pile.</title>
        <authorList>
            <person name="Boeer T."/>
            <person name="Rosenbaum F."/>
            <person name="Eysell L."/>
            <person name="Mueller V."/>
            <person name="Daniel R."/>
            <person name="Poehlein A."/>
        </authorList>
    </citation>
    <scope>NUCLEOTIDE SEQUENCE [LARGE SCALE GENOMIC DNA]</scope>
    <source>
        <strain evidence="1">DSM 3132</strain>
    </source>
</reference>
<dbReference type="Gene3D" id="3.10.450.100">
    <property type="entry name" value="NTF2-like, domain 1"/>
    <property type="match status" value="1"/>
</dbReference>
<dbReference type="EMBL" id="CP155571">
    <property type="protein sequence ID" value="XFO75143.1"/>
    <property type="molecule type" value="Genomic_DNA"/>
</dbReference>